<dbReference type="GO" id="GO:0005524">
    <property type="term" value="F:ATP binding"/>
    <property type="evidence" value="ECO:0007669"/>
    <property type="project" value="UniProtKB-KW"/>
</dbReference>
<dbReference type="PANTHER" id="PTHR42788:SF7">
    <property type="entry name" value="NITRATE ABC TRANSPORTER ATP-BINDING PROTEIN"/>
    <property type="match status" value="1"/>
</dbReference>
<name>A0ABV0BGB5_9HYPH</name>
<keyword evidence="3" id="KW-0813">Transport</keyword>
<gene>
    <name evidence="9" type="ORF">WJT86_02620</name>
</gene>
<keyword evidence="10" id="KW-1185">Reference proteome</keyword>
<dbReference type="PANTHER" id="PTHR42788">
    <property type="entry name" value="TAURINE IMPORT ATP-BINDING PROTEIN-RELATED"/>
    <property type="match status" value="1"/>
</dbReference>
<evidence type="ECO:0000256" key="3">
    <source>
        <dbReference type="ARBA" id="ARBA00022448"/>
    </source>
</evidence>
<evidence type="ECO:0000259" key="8">
    <source>
        <dbReference type="PROSITE" id="PS50893"/>
    </source>
</evidence>
<feature type="domain" description="ABC transporter" evidence="8">
    <location>
        <begin position="2"/>
        <end position="249"/>
    </location>
</feature>
<dbReference type="Pfam" id="PF00005">
    <property type="entry name" value="ABC_tran"/>
    <property type="match status" value="1"/>
</dbReference>
<dbReference type="SMART" id="SM00382">
    <property type="entry name" value="AAA"/>
    <property type="match status" value="1"/>
</dbReference>
<proteinExistence type="inferred from homology"/>
<dbReference type="RefSeq" id="WP_346335929.1">
    <property type="nucleotide sequence ID" value="NZ_JBBYXI010000001.1"/>
</dbReference>
<comment type="similarity">
    <text evidence="2">Belongs to the ABC transporter superfamily.</text>
</comment>
<sequence length="264" mass="28888">MIEVQNLSITFNPGTPNERRALKDISLRLENGEFACIIGSNGAGKSTLLGSIAGDVPLSGGRIMVSNTDVTKLPAEQRATYIARVFQDPLLGSCGDLSIAENLALASARGRRRTFRRALNRHYIETVKGRISELGLGLEDNLSQPMGSLSGGQRQALSLVMATLSPSSVLLLDEHTAALDPRNAEFVLDLTKRFAERYGLTVLMVTHSMRQALDMGTRTIMLHEGNIIFDASGSHRKDLTIEDLLAQFRRVRNEDISEDRLLVG</sequence>
<protein>
    <submittedName>
        <fullName evidence="9">ATP-binding cassette domain-containing protein</fullName>
    </submittedName>
</protein>
<dbReference type="PROSITE" id="PS50893">
    <property type="entry name" value="ABC_TRANSPORTER_2"/>
    <property type="match status" value="1"/>
</dbReference>
<keyword evidence="4" id="KW-1003">Cell membrane</keyword>
<evidence type="ECO:0000256" key="7">
    <source>
        <dbReference type="ARBA" id="ARBA00023136"/>
    </source>
</evidence>
<keyword evidence="7" id="KW-0472">Membrane</keyword>
<reference evidence="9 10" key="1">
    <citation type="submission" date="2024-04" db="EMBL/GenBank/DDBJ databases">
        <title>A novel species isolated from cricket.</title>
        <authorList>
            <person name="Wang H.-C."/>
        </authorList>
    </citation>
    <scope>NUCLEOTIDE SEQUENCE [LARGE SCALE GENOMIC DNA]</scope>
    <source>
        <strain evidence="9 10">WL0021</strain>
    </source>
</reference>
<dbReference type="Gene3D" id="3.40.50.300">
    <property type="entry name" value="P-loop containing nucleotide triphosphate hydrolases"/>
    <property type="match status" value="1"/>
</dbReference>
<evidence type="ECO:0000313" key="10">
    <source>
        <dbReference type="Proteomes" id="UP001418637"/>
    </source>
</evidence>
<comment type="subcellular location">
    <subcellularLocation>
        <location evidence="1">Cell membrane</location>
        <topology evidence="1">Peripheral membrane protein</topology>
    </subcellularLocation>
</comment>
<keyword evidence="6 9" id="KW-0067">ATP-binding</keyword>
<dbReference type="InterPro" id="IPR027417">
    <property type="entry name" value="P-loop_NTPase"/>
</dbReference>
<evidence type="ECO:0000256" key="5">
    <source>
        <dbReference type="ARBA" id="ARBA00022741"/>
    </source>
</evidence>
<comment type="caution">
    <text evidence="9">The sequence shown here is derived from an EMBL/GenBank/DDBJ whole genome shotgun (WGS) entry which is preliminary data.</text>
</comment>
<dbReference type="InterPro" id="IPR003593">
    <property type="entry name" value="AAA+_ATPase"/>
</dbReference>
<evidence type="ECO:0000313" key="9">
    <source>
        <dbReference type="EMBL" id="MEN3929954.1"/>
    </source>
</evidence>
<dbReference type="InterPro" id="IPR017871">
    <property type="entry name" value="ABC_transporter-like_CS"/>
</dbReference>
<dbReference type="EMBL" id="JBBYXI010000001">
    <property type="protein sequence ID" value="MEN3929954.1"/>
    <property type="molecule type" value="Genomic_DNA"/>
</dbReference>
<organism evidence="9 10">
    <name type="scientific">Hohaiivirga grylli</name>
    <dbReference type="NCBI Taxonomy" id="3133970"/>
    <lineage>
        <taxon>Bacteria</taxon>
        <taxon>Pseudomonadati</taxon>
        <taxon>Pseudomonadota</taxon>
        <taxon>Alphaproteobacteria</taxon>
        <taxon>Hyphomicrobiales</taxon>
        <taxon>Methylobacteriaceae</taxon>
        <taxon>Hohaiivirga</taxon>
    </lineage>
</organism>
<dbReference type="InterPro" id="IPR003439">
    <property type="entry name" value="ABC_transporter-like_ATP-bd"/>
</dbReference>
<dbReference type="SUPFAM" id="SSF52540">
    <property type="entry name" value="P-loop containing nucleoside triphosphate hydrolases"/>
    <property type="match status" value="1"/>
</dbReference>
<evidence type="ECO:0000256" key="6">
    <source>
        <dbReference type="ARBA" id="ARBA00022840"/>
    </source>
</evidence>
<dbReference type="Proteomes" id="UP001418637">
    <property type="component" value="Unassembled WGS sequence"/>
</dbReference>
<evidence type="ECO:0000256" key="1">
    <source>
        <dbReference type="ARBA" id="ARBA00004202"/>
    </source>
</evidence>
<keyword evidence="5" id="KW-0547">Nucleotide-binding</keyword>
<accession>A0ABV0BGB5</accession>
<evidence type="ECO:0000256" key="4">
    <source>
        <dbReference type="ARBA" id="ARBA00022475"/>
    </source>
</evidence>
<evidence type="ECO:0000256" key="2">
    <source>
        <dbReference type="ARBA" id="ARBA00005417"/>
    </source>
</evidence>
<dbReference type="PROSITE" id="PS00211">
    <property type="entry name" value="ABC_TRANSPORTER_1"/>
    <property type="match status" value="1"/>
</dbReference>
<dbReference type="InterPro" id="IPR050166">
    <property type="entry name" value="ABC_transporter_ATP-bind"/>
</dbReference>